<protein>
    <submittedName>
        <fullName evidence="3">DNA-processing protein DprA</fullName>
    </submittedName>
</protein>
<dbReference type="InterPro" id="IPR041614">
    <property type="entry name" value="DprA_WH"/>
</dbReference>
<feature type="domain" description="Helix-hairpin-helix DNA-binding motif class 1" evidence="2">
    <location>
        <begin position="39"/>
        <end position="58"/>
    </location>
</feature>
<comment type="caution">
    <text evidence="3">The sequence shown here is derived from an EMBL/GenBank/DDBJ whole genome shotgun (WGS) entry which is preliminary data.</text>
</comment>
<dbReference type="SMART" id="SM00278">
    <property type="entry name" value="HhH1"/>
    <property type="match status" value="2"/>
</dbReference>
<dbReference type="NCBIfam" id="TIGR00732">
    <property type="entry name" value="dprA"/>
    <property type="match status" value="1"/>
</dbReference>
<sequence>MSKLHQLAITKIEGVGYVLARLLIKHFGDASLIFKATKKQLMQIPGIGPLTAESIKSTNALKLAEEELRYLEKNNVQLIYYTDDNYPRRLRNCNDAPIILYYKGVADLNHLKILSVVGTRNATAYGRGLCEQLAASIYDKNILIISGLAYGIDIHMHSSCVKNNIPTIGILGHGVDRIYPRLHANVANQMLENGGILSEFPLKSVPDRENFPKRNRVIAGMADGVIVIEAAKKGGALITAELANSYNRDVFAYPGRAGDYFSEGCNFLIKTNKAALVQSADDILYYLGWDKILKSKPKPIQKQMPLDLSELEKQVYLALEKEDQHIDKLCVQLLIPQSKLNFTLVNLELKGIIKHLPGNMFALV</sequence>
<comment type="similarity">
    <text evidence="1">Belongs to the DprA/Smf family.</text>
</comment>
<name>A0ABU7H1Q8_9SPHI</name>
<gene>
    <name evidence="3" type="primary">dprA</name>
    <name evidence="3" type="ORF">VRU49_07485</name>
</gene>
<dbReference type="Pfam" id="PF02481">
    <property type="entry name" value="DNA_processg_A"/>
    <property type="match status" value="1"/>
</dbReference>
<dbReference type="InterPro" id="IPR003583">
    <property type="entry name" value="Hlx-hairpin-Hlx_DNA-bd_motif"/>
</dbReference>
<evidence type="ECO:0000313" key="4">
    <source>
        <dbReference type="Proteomes" id="UP001337681"/>
    </source>
</evidence>
<accession>A0ABU7H1Q8</accession>
<dbReference type="SUPFAM" id="SSF102405">
    <property type="entry name" value="MCP/YpsA-like"/>
    <property type="match status" value="1"/>
</dbReference>
<dbReference type="PANTHER" id="PTHR43022">
    <property type="entry name" value="PROTEIN SMF"/>
    <property type="match status" value="1"/>
</dbReference>
<organism evidence="3 4">
    <name type="scientific">Pedobacter flavus</name>
    <dbReference type="NCBI Taxonomy" id="3113906"/>
    <lineage>
        <taxon>Bacteria</taxon>
        <taxon>Pseudomonadati</taxon>
        <taxon>Bacteroidota</taxon>
        <taxon>Sphingobacteriia</taxon>
        <taxon>Sphingobacteriales</taxon>
        <taxon>Sphingobacteriaceae</taxon>
        <taxon>Pedobacter</taxon>
    </lineage>
</organism>
<dbReference type="InterPro" id="IPR010994">
    <property type="entry name" value="RuvA_2-like"/>
</dbReference>
<dbReference type="SUPFAM" id="SSF47781">
    <property type="entry name" value="RuvA domain 2-like"/>
    <property type="match status" value="1"/>
</dbReference>
<dbReference type="EMBL" id="JAZDQU010000002">
    <property type="protein sequence ID" value="MEE1885259.1"/>
    <property type="molecule type" value="Genomic_DNA"/>
</dbReference>
<evidence type="ECO:0000313" key="3">
    <source>
        <dbReference type="EMBL" id="MEE1885259.1"/>
    </source>
</evidence>
<reference evidence="3 4" key="1">
    <citation type="submission" date="2024-01" db="EMBL/GenBank/DDBJ databases">
        <title>Pedobacter sp. nov., isolated from oil-contaminated soil.</title>
        <authorList>
            <person name="Le N.T.T."/>
        </authorList>
    </citation>
    <scope>NUCLEOTIDE SEQUENCE [LARGE SCALE GENOMIC DNA]</scope>
    <source>
        <strain evidence="3 4">VNH31</strain>
    </source>
</reference>
<dbReference type="Pfam" id="PF17782">
    <property type="entry name" value="WHD_DprA"/>
    <property type="match status" value="1"/>
</dbReference>
<dbReference type="RefSeq" id="WP_330146159.1">
    <property type="nucleotide sequence ID" value="NZ_JAZDQU010000002.1"/>
</dbReference>
<dbReference type="InterPro" id="IPR003488">
    <property type="entry name" value="DprA"/>
</dbReference>
<dbReference type="InterPro" id="IPR057666">
    <property type="entry name" value="DrpA_SLOG"/>
</dbReference>
<dbReference type="PANTHER" id="PTHR43022:SF1">
    <property type="entry name" value="PROTEIN SMF"/>
    <property type="match status" value="1"/>
</dbReference>
<dbReference type="Proteomes" id="UP001337681">
    <property type="component" value="Unassembled WGS sequence"/>
</dbReference>
<dbReference type="Gene3D" id="1.10.10.10">
    <property type="entry name" value="Winged helix-like DNA-binding domain superfamily/Winged helix DNA-binding domain"/>
    <property type="match status" value="1"/>
</dbReference>
<evidence type="ECO:0000256" key="1">
    <source>
        <dbReference type="ARBA" id="ARBA00006525"/>
    </source>
</evidence>
<feature type="domain" description="Helix-hairpin-helix DNA-binding motif class 1" evidence="2">
    <location>
        <begin position="7"/>
        <end position="26"/>
    </location>
</feature>
<dbReference type="InterPro" id="IPR036388">
    <property type="entry name" value="WH-like_DNA-bd_sf"/>
</dbReference>
<keyword evidence="4" id="KW-1185">Reference proteome</keyword>
<dbReference type="Gene3D" id="3.40.50.450">
    <property type="match status" value="1"/>
</dbReference>
<proteinExistence type="inferred from homology"/>
<evidence type="ECO:0000259" key="2">
    <source>
        <dbReference type="SMART" id="SM00278"/>
    </source>
</evidence>
<dbReference type="Pfam" id="PF14520">
    <property type="entry name" value="HHH_5"/>
    <property type="match status" value="1"/>
</dbReference>